<keyword evidence="1" id="KW-0472">Membrane</keyword>
<keyword evidence="1" id="KW-0812">Transmembrane</keyword>
<reference evidence="2 3" key="1">
    <citation type="submission" date="2016-10" db="EMBL/GenBank/DDBJ databases">
        <authorList>
            <person name="de Groot N.N."/>
        </authorList>
    </citation>
    <scope>NUCLEOTIDE SEQUENCE [LARGE SCALE GENOMIC DNA]</scope>
    <source>
        <strain evidence="2 3">DSM 12271</strain>
    </source>
</reference>
<protein>
    <submittedName>
        <fullName evidence="2">Uncharacterized protein</fullName>
    </submittedName>
</protein>
<feature type="transmembrane region" description="Helical" evidence="1">
    <location>
        <begin position="58"/>
        <end position="77"/>
    </location>
</feature>
<feature type="transmembrane region" description="Helical" evidence="1">
    <location>
        <begin position="6"/>
        <end position="22"/>
    </location>
</feature>
<feature type="transmembrane region" description="Helical" evidence="1">
    <location>
        <begin position="29"/>
        <end position="46"/>
    </location>
</feature>
<accession>A0A1I0ZPZ6</accession>
<dbReference type="Proteomes" id="UP000198619">
    <property type="component" value="Unassembled WGS sequence"/>
</dbReference>
<gene>
    <name evidence="2" type="ORF">SAMN04488528_102247</name>
</gene>
<name>A0A1I0ZPZ6_9CLOT</name>
<keyword evidence="1" id="KW-1133">Transmembrane helix</keyword>
<dbReference type="RefSeq" id="WP_090042080.1">
    <property type="nucleotide sequence ID" value="NZ_FOKI01000022.1"/>
</dbReference>
<dbReference type="AlphaFoldDB" id="A0A1I0ZPZ6"/>
<sequence length="88" mass="10273">MDYGRLILLIGLLVYYSVKYIKEKKVRNLAISLICALSLISVLFIINPDKNIEFYNFLNSGYIKILDIILLVLIFILPSRKKMKEKSF</sequence>
<organism evidence="2 3">
    <name type="scientific">Clostridium frigidicarnis</name>
    <dbReference type="NCBI Taxonomy" id="84698"/>
    <lineage>
        <taxon>Bacteria</taxon>
        <taxon>Bacillati</taxon>
        <taxon>Bacillota</taxon>
        <taxon>Clostridia</taxon>
        <taxon>Eubacteriales</taxon>
        <taxon>Clostridiaceae</taxon>
        <taxon>Clostridium</taxon>
    </lineage>
</organism>
<proteinExistence type="predicted"/>
<evidence type="ECO:0000313" key="2">
    <source>
        <dbReference type="EMBL" id="SFB26213.1"/>
    </source>
</evidence>
<keyword evidence="3" id="KW-1185">Reference proteome</keyword>
<dbReference type="EMBL" id="FOKI01000022">
    <property type="protein sequence ID" value="SFB26213.1"/>
    <property type="molecule type" value="Genomic_DNA"/>
</dbReference>
<evidence type="ECO:0000256" key="1">
    <source>
        <dbReference type="SAM" id="Phobius"/>
    </source>
</evidence>
<evidence type="ECO:0000313" key="3">
    <source>
        <dbReference type="Proteomes" id="UP000198619"/>
    </source>
</evidence>